<comment type="caution">
    <text evidence="3">The sequence shown here is derived from an EMBL/GenBank/DDBJ whole genome shotgun (WGS) entry which is preliminary data.</text>
</comment>
<dbReference type="GO" id="GO:0010020">
    <property type="term" value="P:chloroplast fission"/>
    <property type="evidence" value="ECO:0007669"/>
    <property type="project" value="InterPro"/>
</dbReference>
<feature type="transmembrane region" description="Helical" evidence="2">
    <location>
        <begin position="114"/>
        <end position="136"/>
    </location>
</feature>
<dbReference type="AlphaFoldDB" id="A0AAD3S5R7"/>
<evidence type="ECO:0008006" key="5">
    <source>
        <dbReference type="Google" id="ProtNLM"/>
    </source>
</evidence>
<evidence type="ECO:0000313" key="4">
    <source>
        <dbReference type="Proteomes" id="UP001279734"/>
    </source>
</evidence>
<evidence type="ECO:0000313" key="3">
    <source>
        <dbReference type="EMBL" id="GMH04701.1"/>
    </source>
</evidence>
<dbReference type="PANTHER" id="PTHR36317">
    <property type="entry name" value="PROTEIN MULTIPLE CHLOROPLAST DIVISION SITE 1"/>
    <property type="match status" value="1"/>
</dbReference>
<evidence type="ECO:0000256" key="1">
    <source>
        <dbReference type="SAM" id="MobiDB-lite"/>
    </source>
</evidence>
<name>A0AAD3S5R7_NEPGR</name>
<evidence type="ECO:0000256" key="2">
    <source>
        <dbReference type="SAM" id="Phobius"/>
    </source>
</evidence>
<dbReference type="EMBL" id="BSYO01000005">
    <property type="protein sequence ID" value="GMH04701.1"/>
    <property type="molecule type" value="Genomic_DNA"/>
</dbReference>
<keyword evidence="2" id="KW-0472">Membrane</keyword>
<sequence>MASACSLLLHSLSSQKLWISAGGVERTDILLNCGPLKFSRAQNFQHPSVLIACSSASTSSGSISRDPGDEKSINDNAVLETRIDRFNLKSSIGKFHEIANAHPPLVFMVQRQSAANFVVAFCIVTTCFIIAVRIIVVRNSKYTRPGTVADLVRRGQLRSHKRGISKPLNYEDPFDNPLVKVGKGNSTVEMCGKVYRLAPITLTEEQRAIHQKRRLRAYQWKIPKVFLKEGDSIPPDVDPDTIRWIPANHPFATTASDIDENLAQNNVYQKHGVPFRIQAEHESLQRKLEALQEEQKLDKLTIDPANAKDFEGAFKGQLKYHEKVDQTPQNGEVGDCKPPKSDQAPNSFGGKTES</sequence>
<keyword evidence="4" id="KW-1185">Reference proteome</keyword>
<dbReference type="PANTHER" id="PTHR36317:SF1">
    <property type="entry name" value="PROTEIN MULTIPLE CHLOROPLAST DIVISION SITE 1"/>
    <property type="match status" value="1"/>
</dbReference>
<reference evidence="3" key="1">
    <citation type="submission" date="2023-05" db="EMBL/GenBank/DDBJ databases">
        <title>Nepenthes gracilis genome sequencing.</title>
        <authorList>
            <person name="Fukushima K."/>
        </authorList>
    </citation>
    <scope>NUCLEOTIDE SEQUENCE</scope>
    <source>
        <strain evidence="3">SING2019-196</strain>
    </source>
</reference>
<organism evidence="3 4">
    <name type="scientific">Nepenthes gracilis</name>
    <name type="common">Slender pitcher plant</name>
    <dbReference type="NCBI Taxonomy" id="150966"/>
    <lineage>
        <taxon>Eukaryota</taxon>
        <taxon>Viridiplantae</taxon>
        <taxon>Streptophyta</taxon>
        <taxon>Embryophyta</taxon>
        <taxon>Tracheophyta</taxon>
        <taxon>Spermatophyta</taxon>
        <taxon>Magnoliopsida</taxon>
        <taxon>eudicotyledons</taxon>
        <taxon>Gunneridae</taxon>
        <taxon>Pentapetalae</taxon>
        <taxon>Caryophyllales</taxon>
        <taxon>Nepenthaceae</taxon>
        <taxon>Nepenthes</taxon>
    </lineage>
</organism>
<dbReference type="InterPro" id="IPR034572">
    <property type="entry name" value="MCD1"/>
</dbReference>
<accession>A0AAD3S5R7</accession>
<keyword evidence="2" id="KW-1133">Transmembrane helix</keyword>
<gene>
    <name evidence="3" type="ORF">Nepgr_006541</name>
</gene>
<feature type="region of interest" description="Disordered" evidence="1">
    <location>
        <begin position="324"/>
        <end position="354"/>
    </location>
</feature>
<dbReference type="Proteomes" id="UP001279734">
    <property type="component" value="Unassembled WGS sequence"/>
</dbReference>
<keyword evidence="2" id="KW-0812">Transmembrane</keyword>
<protein>
    <recommendedName>
        <fullName evidence="5">Protein MULTIPLE CHLOROPLAST DIVISION SITE 1</fullName>
    </recommendedName>
</protein>
<dbReference type="GO" id="GO:0009706">
    <property type="term" value="C:chloroplast inner membrane"/>
    <property type="evidence" value="ECO:0007669"/>
    <property type="project" value="TreeGrafter"/>
</dbReference>
<proteinExistence type="predicted"/>